<dbReference type="HOGENOM" id="CLU_181053_9_0_1"/>
<sequence>MTTILKFAYIMIICLFLFLLHVAAQKDLIILWFTEVFTCQRDEDCKVACATYGGDPWCFRNVCFCKHYNEGGTLHAELH</sequence>
<reference evidence="2 4" key="1">
    <citation type="journal article" date="2011" name="Nature">
        <title>The Medicago genome provides insight into the evolution of rhizobial symbioses.</title>
        <authorList>
            <person name="Young N.D."/>
            <person name="Debelle F."/>
            <person name="Oldroyd G.E."/>
            <person name="Geurts R."/>
            <person name="Cannon S.B."/>
            <person name="Udvardi M.K."/>
            <person name="Benedito V.A."/>
            <person name="Mayer K.F."/>
            <person name="Gouzy J."/>
            <person name="Schoof H."/>
            <person name="Van de Peer Y."/>
            <person name="Proost S."/>
            <person name="Cook D.R."/>
            <person name="Meyers B.C."/>
            <person name="Spannagl M."/>
            <person name="Cheung F."/>
            <person name="De Mita S."/>
            <person name="Krishnakumar V."/>
            <person name="Gundlach H."/>
            <person name="Zhou S."/>
            <person name="Mudge J."/>
            <person name="Bharti A.K."/>
            <person name="Murray J.D."/>
            <person name="Naoumkina M.A."/>
            <person name="Rosen B."/>
            <person name="Silverstein K.A."/>
            <person name="Tang H."/>
            <person name="Rombauts S."/>
            <person name="Zhao P.X."/>
            <person name="Zhou P."/>
            <person name="Barbe V."/>
            <person name="Bardou P."/>
            <person name="Bechner M."/>
            <person name="Bellec A."/>
            <person name="Berger A."/>
            <person name="Berges H."/>
            <person name="Bidwell S."/>
            <person name="Bisseling T."/>
            <person name="Choisne N."/>
            <person name="Couloux A."/>
            <person name="Denny R."/>
            <person name="Deshpande S."/>
            <person name="Dai X."/>
            <person name="Doyle J.J."/>
            <person name="Dudez A.M."/>
            <person name="Farmer A.D."/>
            <person name="Fouteau S."/>
            <person name="Franken C."/>
            <person name="Gibelin C."/>
            <person name="Gish J."/>
            <person name="Goldstein S."/>
            <person name="Gonzalez A.J."/>
            <person name="Green P.J."/>
            <person name="Hallab A."/>
            <person name="Hartog M."/>
            <person name="Hua A."/>
            <person name="Humphray S.J."/>
            <person name="Jeong D.H."/>
            <person name="Jing Y."/>
            <person name="Jocker A."/>
            <person name="Kenton S.M."/>
            <person name="Kim D.J."/>
            <person name="Klee K."/>
            <person name="Lai H."/>
            <person name="Lang C."/>
            <person name="Lin S."/>
            <person name="Macmil S.L."/>
            <person name="Magdelenat G."/>
            <person name="Matthews L."/>
            <person name="McCorrison J."/>
            <person name="Monaghan E.L."/>
            <person name="Mun J.H."/>
            <person name="Najar F.Z."/>
            <person name="Nicholson C."/>
            <person name="Noirot C."/>
            <person name="O'Bleness M."/>
            <person name="Paule C.R."/>
            <person name="Poulain J."/>
            <person name="Prion F."/>
            <person name="Qin B."/>
            <person name="Qu C."/>
            <person name="Retzel E.F."/>
            <person name="Riddle C."/>
            <person name="Sallet E."/>
            <person name="Samain S."/>
            <person name="Samson N."/>
            <person name="Sanders I."/>
            <person name="Saurat O."/>
            <person name="Scarpelli C."/>
            <person name="Schiex T."/>
            <person name="Segurens B."/>
            <person name="Severin A.J."/>
            <person name="Sherrier D.J."/>
            <person name="Shi R."/>
            <person name="Sims S."/>
            <person name="Singer S.R."/>
            <person name="Sinharoy S."/>
            <person name="Sterck L."/>
            <person name="Viollet A."/>
            <person name="Wang B.B."/>
            <person name="Wang K."/>
            <person name="Wang M."/>
            <person name="Wang X."/>
            <person name="Warfsmann J."/>
            <person name="Weissenbach J."/>
            <person name="White D.D."/>
            <person name="White J.D."/>
            <person name="Wiley G.B."/>
            <person name="Wincker P."/>
            <person name="Xing Y."/>
            <person name="Yang L."/>
            <person name="Yao Z."/>
            <person name="Ying F."/>
            <person name="Zhai J."/>
            <person name="Zhou L."/>
            <person name="Zuber A."/>
            <person name="Denarie J."/>
            <person name="Dixon R.A."/>
            <person name="May G.D."/>
            <person name="Schwartz D.C."/>
            <person name="Rogers J."/>
            <person name="Quetier F."/>
            <person name="Town C.D."/>
            <person name="Roe B.A."/>
        </authorList>
    </citation>
    <scope>NUCLEOTIDE SEQUENCE [LARGE SCALE GENOMIC DNA]</scope>
    <source>
        <strain evidence="2">A17</strain>
        <strain evidence="3 4">cv. Jemalong A17</strain>
    </source>
</reference>
<evidence type="ECO:0000313" key="2">
    <source>
        <dbReference type="EMBL" id="AES74444.2"/>
    </source>
</evidence>
<reference evidence="2 4" key="2">
    <citation type="journal article" date="2014" name="BMC Genomics">
        <title>An improved genome release (version Mt4.0) for the model legume Medicago truncatula.</title>
        <authorList>
            <person name="Tang H."/>
            <person name="Krishnakumar V."/>
            <person name="Bidwell S."/>
            <person name="Rosen B."/>
            <person name="Chan A."/>
            <person name="Zhou S."/>
            <person name="Gentzbittel L."/>
            <person name="Childs K.L."/>
            <person name="Yandell M."/>
            <person name="Gundlach H."/>
            <person name="Mayer K.F."/>
            <person name="Schwartz D.C."/>
            <person name="Town C.D."/>
        </authorList>
    </citation>
    <scope>GENOME REANNOTATION</scope>
    <source>
        <strain evidence="3 4">cv. Jemalong A17</strain>
    </source>
</reference>
<dbReference type="EnsemblPlants" id="AES74444">
    <property type="protein sequence ID" value="AES74444"/>
    <property type="gene ID" value="MTR_6g006250"/>
</dbReference>
<dbReference type="Proteomes" id="UP000002051">
    <property type="component" value="Chromosome 6"/>
</dbReference>
<evidence type="ECO:0000313" key="4">
    <source>
        <dbReference type="Proteomes" id="UP000002051"/>
    </source>
</evidence>
<evidence type="ECO:0000313" key="3">
    <source>
        <dbReference type="EnsemblPlants" id="AES74444"/>
    </source>
</evidence>
<organism evidence="3">
    <name type="scientific">Medicago truncatula</name>
    <name type="common">Barrel medic</name>
    <name type="synonym">Medicago tribuloides</name>
    <dbReference type="NCBI Taxonomy" id="3880"/>
    <lineage>
        <taxon>Eukaryota</taxon>
        <taxon>Viridiplantae</taxon>
        <taxon>Streptophyta</taxon>
        <taxon>Embryophyta</taxon>
        <taxon>Tracheophyta</taxon>
        <taxon>Spermatophyta</taxon>
        <taxon>Magnoliopsida</taxon>
        <taxon>eudicotyledons</taxon>
        <taxon>Gunneridae</taxon>
        <taxon>Pentapetalae</taxon>
        <taxon>rosids</taxon>
        <taxon>fabids</taxon>
        <taxon>Fabales</taxon>
        <taxon>Fabaceae</taxon>
        <taxon>Papilionoideae</taxon>
        <taxon>50 kb inversion clade</taxon>
        <taxon>NPAAA clade</taxon>
        <taxon>Hologalegina</taxon>
        <taxon>IRL clade</taxon>
        <taxon>Trifolieae</taxon>
        <taxon>Medicago</taxon>
    </lineage>
</organism>
<keyword evidence="4" id="KW-1185">Reference proteome</keyword>
<accession>A0A0C3VSU6</accession>
<proteinExistence type="predicted"/>
<dbReference type="PaxDb" id="3880-AES74444"/>
<dbReference type="Pfam" id="PF07127">
    <property type="entry name" value="Nodulin_late"/>
    <property type="match status" value="1"/>
</dbReference>
<dbReference type="AlphaFoldDB" id="A0A0C3VSU6"/>
<reference evidence="3" key="3">
    <citation type="submission" date="2015-04" db="UniProtKB">
        <authorList>
            <consortium name="EnsemblPlants"/>
        </authorList>
    </citation>
    <scope>IDENTIFICATION</scope>
    <source>
        <strain evidence="3">cv. Jemalong A17</strain>
    </source>
</reference>
<dbReference type="InterPro" id="IPR009810">
    <property type="entry name" value="Nodulin_late_dom"/>
</dbReference>
<name>A0A0C3VSU6_MEDTR</name>
<gene>
    <name evidence="2" type="ordered locus">MTR_6g006250</name>
</gene>
<dbReference type="EMBL" id="CM001222">
    <property type="protein sequence ID" value="AES74444.2"/>
    <property type="molecule type" value="Genomic_DNA"/>
</dbReference>
<feature type="domain" description="Late nodulin" evidence="1">
    <location>
        <begin position="1"/>
        <end position="63"/>
    </location>
</feature>
<protein>
    <submittedName>
        <fullName evidence="2">Nodule Cysteine-Rich (NCR) secreted peptide</fullName>
    </submittedName>
</protein>
<accession>G7KI43</accession>
<evidence type="ECO:0000259" key="1">
    <source>
        <dbReference type="Pfam" id="PF07127"/>
    </source>
</evidence>
<dbReference type="GO" id="GO:0046872">
    <property type="term" value="F:metal ion binding"/>
    <property type="evidence" value="ECO:0007669"/>
    <property type="project" value="InterPro"/>
</dbReference>